<comment type="similarity">
    <text evidence="1">Belongs to the membrane fusion protein (MFP) (TC 8.A.1) family.</text>
</comment>
<feature type="transmembrane region" description="Helical" evidence="2">
    <location>
        <begin position="6"/>
        <end position="24"/>
    </location>
</feature>
<keyword evidence="2" id="KW-0812">Transmembrane</keyword>
<name>A0ABP8N4B0_9BACT</name>
<dbReference type="Proteomes" id="UP001501410">
    <property type="component" value="Unassembled WGS sequence"/>
</dbReference>
<sequence>MNKRSILFIIIIVVVLVLVKVLFLKPESTDAPKPGAAGKNMPANVTGYVVHPQSLQNELYSSGTIIANEEVSLRPEVSGKLTAVYFKEGSMVQKGALLAKINDADLQAQLRKLQLQANLSRDREARLKGLLDIKGVSQDEYETGANEAKTIGADIDYTRAQIAKTEIRAPFSGKIGLKQISEGNFVSPTDVIAAIQKTDELKLDFTVPEKYANMVKIGDEVLFTVENQKGDFKATVYAVEPAIDRQTRNVMVRALYNNRTGNMLPGSFAKVKLVMSNIEDALMVPTEAVIPELKGKKVFVVRGGKAVSVPVETGLRNDAAIQILSGLSSGDTVITTGIMSLKPDAPVKLVQLKP</sequence>
<protein>
    <submittedName>
        <fullName evidence="6">Efflux RND transporter periplasmic adaptor subunit</fullName>
    </submittedName>
</protein>
<comment type="caution">
    <text evidence="6">The sequence shown here is derived from an EMBL/GenBank/DDBJ whole genome shotgun (WGS) entry which is preliminary data.</text>
</comment>
<keyword evidence="7" id="KW-1185">Reference proteome</keyword>
<reference evidence="7" key="1">
    <citation type="journal article" date="2019" name="Int. J. Syst. Evol. Microbiol.">
        <title>The Global Catalogue of Microorganisms (GCM) 10K type strain sequencing project: providing services to taxonomists for standard genome sequencing and annotation.</title>
        <authorList>
            <consortium name="The Broad Institute Genomics Platform"/>
            <consortium name="The Broad Institute Genome Sequencing Center for Infectious Disease"/>
            <person name="Wu L."/>
            <person name="Ma J."/>
        </authorList>
    </citation>
    <scope>NUCLEOTIDE SEQUENCE [LARGE SCALE GENOMIC DNA]</scope>
    <source>
        <strain evidence="7">JCM 31921</strain>
    </source>
</reference>
<feature type="domain" description="YknX-like C-terminal permuted SH3-like" evidence="5">
    <location>
        <begin position="281"/>
        <end position="343"/>
    </location>
</feature>
<keyword evidence="2" id="KW-0472">Membrane</keyword>
<evidence type="ECO:0000259" key="3">
    <source>
        <dbReference type="Pfam" id="PF25917"/>
    </source>
</evidence>
<feature type="domain" description="Multidrug resistance protein MdtA-like barrel-sandwich hybrid" evidence="3">
    <location>
        <begin position="70"/>
        <end position="190"/>
    </location>
</feature>
<evidence type="ECO:0000256" key="2">
    <source>
        <dbReference type="SAM" id="Phobius"/>
    </source>
</evidence>
<dbReference type="InterPro" id="IPR006143">
    <property type="entry name" value="RND_pump_MFP"/>
</dbReference>
<accession>A0ABP8N4B0</accession>
<evidence type="ECO:0000313" key="7">
    <source>
        <dbReference type="Proteomes" id="UP001501410"/>
    </source>
</evidence>
<evidence type="ECO:0000256" key="1">
    <source>
        <dbReference type="ARBA" id="ARBA00009477"/>
    </source>
</evidence>
<dbReference type="EMBL" id="BAABEZ010000024">
    <property type="protein sequence ID" value="GAA4458994.1"/>
    <property type="molecule type" value="Genomic_DNA"/>
</dbReference>
<evidence type="ECO:0000259" key="5">
    <source>
        <dbReference type="Pfam" id="PF25989"/>
    </source>
</evidence>
<evidence type="ECO:0000259" key="4">
    <source>
        <dbReference type="Pfam" id="PF25954"/>
    </source>
</evidence>
<dbReference type="PANTHER" id="PTHR30469">
    <property type="entry name" value="MULTIDRUG RESISTANCE PROTEIN MDTA"/>
    <property type="match status" value="1"/>
</dbReference>
<dbReference type="InterPro" id="IPR058625">
    <property type="entry name" value="MdtA-like_BSH"/>
</dbReference>
<dbReference type="Gene3D" id="2.40.420.20">
    <property type="match status" value="1"/>
</dbReference>
<dbReference type="InterPro" id="IPR058792">
    <property type="entry name" value="Beta-barrel_RND_2"/>
</dbReference>
<gene>
    <name evidence="6" type="ORF">GCM10023092_28200</name>
</gene>
<dbReference type="NCBIfam" id="TIGR01730">
    <property type="entry name" value="RND_mfp"/>
    <property type="match status" value="1"/>
</dbReference>
<dbReference type="PANTHER" id="PTHR30469:SF36">
    <property type="entry name" value="BLL3903 PROTEIN"/>
    <property type="match status" value="1"/>
</dbReference>
<proteinExistence type="inferred from homology"/>
<dbReference type="Pfam" id="PF25917">
    <property type="entry name" value="BSH_RND"/>
    <property type="match status" value="1"/>
</dbReference>
<dbReference type="RefSeq" id="WP_344828577.1">
    <property type="nucleotide sequence ID" value="NZ_BAABEZ010000024.1"/>
</dbReference>
<dbReference type="InterPro" id="IPR058637">
    <property type="entry name" value="YknX-like_C"/>
</dbReference>
<evidence type="ECO:0000313" key="6">
    <source>
        <dbReference type="EMBL" id="GAA4458994.1"/>
    </source>
</evidence>
<dbReference type="Pfam" id="PF25989">
    <property type="entry name" value="YknX_C"/>
    <property type="match status" value="1"/>
</dbReference>
<feature type="domain" description="CusB-like beta-barrel" evidence="4">
    <location>
        <begin position="204"/>
        <end position="274"/>
    </location>
</feature>
<dbReference type="SUPFAM" id="SSF111369">
    <property type="entry name" value="HlyD-like secretion proteins"/>
    <property type="match status" value="1"/>
</dbReference>
<dbReference type="Gene3D" id="2.40.30.170">
    <property type="match status" value="1"/>
</dbReference>
<dbReference type="Gene3D" id="1.10.287.470">
    <property type="entry name" value="Helix hairpin bin"/>
    <property type="match status" value="1"/>
</dbReference>
<dbReference type="Gene3D" id="2.40.50.100">
    <property type="match status" value="1"/>
</dbReference>
<keyword evidence="2" id="KW-1133">Transmembrane helix</keyword>
<organism evidence="6 7">
    <name type="scientific">Rurimicrobium arvi</name>
    <dbReference type="NCBI Taxonomy" id="2049916"/>
    <lineage>
        <taxon>Bacteria</taxon>
        <taxon>Pseudomonadati</taxon>
        <taxon>Bacteroidota</taxon>
        <taxon>Chitinophagia</taxon>
        <taxon>Chitinophagales</taxon>
        <taxon>Chitinophagaceae</taxon>
        <taxon>Rurimicrobium</taxon>
    </lineage>
</organism>
<dbReference type="Pfam" id="PF25954">
    <property type="entry name" value="Beta-barrel_RND_2"/>
    <property type="match status" value="1"/>
</dbReference>